<organism evidence="2 3">
    <name type="scientific">Rhodopirellula maiorica SM1</name>
    <dbReference type="NCBI Taxonomy" id="1265738"/>
    <lineage>
        <taxon>Bacteria</taxon>
        <taxon>Pseudomonadati</taxon>
        <taxon>Planctomycetota</taxon>
        <taxon>Planctomycetia</taxon>
        <taxon>Pirellulales</taxon>
        <taxon>Pirellulaceae</taxon>
        <taxon>Novipirellula</taxon>
    </lineage>
</organism>
<reference evidence="2 3" key="1">
    <citation type="journal article" date="2013" name="Mar. Genomics">
        <title>Expression of sulfatases in Rhodopirellula baltica and the diversity of sulfatases in the genus Rhodopirellula.</title>
        <authorList>
            <person name="Wegner C.E."/>
            <person name="Richter-Heitmann T."/>
            <person name="Klindworth A."/>
            <person name="Klockow C."/>
            <person name="Richter M."/>
            <person name="Achstetter T."/>
            <person name="Glockner F.O."/>
            <person name="Harder J."/>
        </authorList>
    </citation>
    <scope>NUCLEOTIDE SEQUENCE [LARGE SCALE GENOMIC DNA]</scope>
    <source>
        <strain evidence="2 3">SM1</strain>
    </source>
</reference>
<keyword evidence="3" id="KW-1185">Reference proteome</keyword>
<dbReference type="PATRIC" id="fig|1265738.3.peg.2826"/>
<evidence type="ECO:0000256" key="1">
    <source>
        <dbReference type="SAM" id="MobiDB-lite"/>
    </source>
</evidence>
<dbReference type="Proteomes" id="UP000011991">
    <property type="component" value="Unassembled WGS sequence"/>
</dbReference>
<proteinExistence type="predicted"/>
<accession>M5RLQ4</accession>
<gene>
    <name evidence="2" type="ORF">RMSM_02821</name>
</gene>
<name>M5RLQ4_9BACT</name>
<evidence type="ECO:0000313" key="2">
    <source>
        <dbReference type="EMBL" id="EMI20245.1"/>
    </source>
</evidence>
<dbReference type="EMBL" id="ANOG01000400">
    <property type="protein sequence ID" value="EMI20245.1"/>
    <property type="molecule type" value="Genomic_DNA"/>
</dbReference>
<comment type="caution">
    <text evidence="2">The sequence shown here is derived from an EMBL/GenBank/DDBJ whole genome shotgun (WGS) entry which is preliminary data.</text>
</comment>
<sequence length="51" mass="5237">MRVEEAGLRLVSDPSQRPGEAYALPDGTGEFGVTTTEGSAAEPPLGYVVTG</sequence>
<dbReference type="AlphaFoldDB" id="M5RLQ4"/>
<protein>
    <submittedName>
        <fullName evidence="2">Uncharacterized protein</fullName>
    </submittedName>
</protein>
<evidence type="ECO:0000313" key="3">
    <source>
        <dbReference type="Proteomes" id="UP000011991"/>
    </source>
</evidence>
<feature type="region of interest" description="Disordered" evidence="1">
    <location>
        <begin position="1"/>
        <end position="30"/>
    </location>
</feature>